<accession>A0A0L7LBL7</accession>
<name>A0A0L7LBL7_OPEBR</name>
<comment type="caution">
    <text evidence="2">The sequence shown here is derived from an EMBL/GenBank/DDBJ whole genome shotgun (WGS) entry which is preliminary data.</text>
</comment>
<proteinExistence type="predicted"/>
<evidence type="ECO:0000313" key="3">
    <source>
        <dbReference type="Proteomes" id="UP000037510"/>
    </source>
</evidence>
<evidence type="ECO:0000313" key="2">
    <source>
        <dbReference type="EMBL" id="KOB72789.1"/>
    </source>
</evidence>
<feature type="region of interest" description="Disordered" evidence="1">
    <location>
        <begin position="23"/>
        <end position="47"/>
    </location>
</feature>
<dbReference type="Proteomes" id="UP000037510">
    <property type="component" value="Unassembled WGS sequence"/>
</dbReference>
<reference evidence="2 3" key="1">
    <citation type="journal article" date="2015" name="Genome Biol. Evol.">
        <title>The genome of winter moth (Operophtera brumata) provides a genomic perspective on sexual dimorphism and phenology.</title>
        <authorList>
            <person name="Derks M.F."/>
            <person name="Smit S."/>
            <person name="Salis L."/>
            <person name="Schijlen E."/>
            <person name="Bossers A."/>
            <person name="Mateman C."/>
            <person name="Pijl A.S."/>
            <person name="de Ridder D."/>
            <person name="Groenen M.A."/>
            <person name="Visser M.E."/>
            <person name="Megens H.J."/>
        </authorList>
    </citation>
    <scope>NUCLEOTIDE SEQUENCE [LARGE SCALE GENOMIC DNA]</scope>
    <source>
        <strain evidence="2">WM2013NL</strain>
        <tissue evidence="2">Head and thorax</tissue>
    </source>
</reference>
<evidence type="ECO:0000256" key="1">
    <source>
        <dbReference type="SAM" id="MobiDB-lite"/>
    </source>
</evidence>
<dbReference type="AlphaFoldDB" id="A0A0L7LBL7"/>
<sequence length="101" mass="10947">MIRNIIIHCLCALQELSDQREGKIHRQLHEHDEPAADRPPTQPRDARVGGLAWSRIGGGKEAPSSGAAALTALNPSTDPLVAAQYAPMFTWEKSGPKPNKT</sequence>
<keyword evidence="3" id="KW-1185">Reference proteome</keyword>
<protein>
    <submittedName>
        <fullName evidence="2">DNA gyrase</fullName>
    </submittedName>
</protein>
<feature type="compositionally biased region" description="Basic and acidic residues" evidence="1">
    <location>
        <begin position="23"/>
        <end position="36"/>
    </location>
</feature>
<dbReference type="EMBL" id="JTDY01001820">
    <property type="protein sequence ID" value="KOB72789.1"/>
    <property type="molecule type" value="Genomic_DNA"/>
</dbReference>
<organism evidence="2 3">
    <name type="scientific">Operophtera brumata</name>
    <name type="common">Winter moth</name>
    <name type="synonym">Phalaena brumata</name>
    <dbReference type="NCBI Taxonomy" id="104452"/>
    <lineage>
        <taxon>Eukaryota</taxon>
        <taxon>Metazoa</taxon>
        <taxon>Ecdysozoa</taxon>
        <taxon>Arthropoda</taxon>
        <taxon>Hexapoda</taxon>
        <taxon>Insecta</taxon>
        <taxon>Pterygota</taxon>
        <taxon>Neoptera</taxon>
        <taxon>Endopterygota</taxon>
        <taxon>Lepidoptera</taxon>
        <taxon>Glossata</taxon>
        <taxon>Ditrysia</taxon>
        <taxon>Geometroidea</taxon>
        <taxon>Geometridae</taxon>
        <taxon>Larentiinae</taxon>
        <taxon>Operophtera</taxon>
    </lineage>
</organism>
<gene>
    <name evidence="2" type="ORF">OBRU01_11776</name>
</gene>